<feature type="compositionally biased region" description="Polar residues" evidence="11">
    <location>
        <begin position="491"/>
        <end position="502"/>
    </location>
</feature>
<name>A0A1X2HKR9_SYNRA</name>
<dbReference type="InterPro" id="IPR015943">
    <property type="entry name" value="WD40/YVTN_repeat-like_dom_sf"/>
</dbReference>
<keyword evidence="4 10" id="KW-0677">Repeat</keyword>
<evidence type="ECO:0000256" key="2">
    <source>
        <dbReference type="ARBA" id="ARBA00007306"/>
    </source>
</evidence>
<dbReference type="Proteomes" id="UP000242180">
    <property type="component" value="Unassembled WGS sequence"/>
</dbReference>
<evidence type="ECO:0000256" key="10">
    <source>
        <dbReference type="RuleBase" id="RU364014"/>
    </source>
</evidence>
<comment type="function">
    <text evidence="10">Required for replication-independent chromatin assembly and for the periodic repression of histone gene transcription during the cell cycle.</text>
</comment>
<feature type="compositionally biased region" description="Low complexity" evidence="11">
    <location>
        <begin position="535"/>
        <end position="552"/>
    </location>
</feature>
<accession>A0A1X2HKR9</accession>
<feature type="repeat" description="WD" evidence="9">
    <location>
        <begin position="135"/>
        <end position="176"/>
    </location>
</feature>
<evidence type="ECO:0000313" key="14">
    <source>
        <dbReference type="EMBL" id="ORY99918.1"/>
    </source>
</evidence>
<evidence type="ECO:0000313" key="15">
    <source>
        <dbReference type="Proteomes" id="UP000242180"/>
    </source>
</evidence>
<dbReference type="Pfam" id="PF24105">
    <property type="entry name" value="Beta-prop_CAF1B_HIR1"/>
    <property type="match status" value="1"/>
</dbReference>
<dbReference type="STRING" id="13706.A0A1X2HKR9"/>
<dbReference type="GO" id="GO:0005634">
    <property type="term" value="C:nucleus"/>
    <property type="evidence" value="ECO:0007669"/>
    <property type="project" value="UniProtKB-SubCell"/>
</dbReference>
<dbReference type="GO" id="GO:0000785">
    <property type="term" value="C:chromatin"/>
    <property type="evidence" value="ECO:0007669"/>
    <property type="project" value="TreeGrafter"/>
</dbReference>
<dbReference type="CDD" id="cd00200">
    <property type="entry name" value="WD40"/>
    <property type="match status" value="1"/>
</dbReference>
<sequence>MIICKPDWITHADRSDRGDGLKGAPPSIYSIHVHPDGKRLATGSLDSKVKIWNTLPIFSEEAEHDTNCHKLLCTMERHSGAVLCVRWSSNGRYLASASDSDNITIIWELDSNRGTNAVFGSTNVNYESWVPKKFLHGHDSDVQDLAWTKDSRYLASGSVDGTVIVWDGSTFEQVARLDQEAGFVKGICWDPAGKYLAAQTEEKTMKIWRTVDWGVEKEIKAPFINAPSTTFFRRLSWSPNGAHICAANAVNGAHCIAAIIDRNNWTTEVSLVGHQMPITATCFSPKLFYYSTTQNTSIAEDNPTEAAPSSGPELVEVCAIGGQEQSISVWLTKQSKPLCVMSDIFENEVLDLAWSPDGLSLYACSQDGTVACFRFDQDLGTSASDAEMERQLSAYGTHDTLVPESVTQLNLEEQSTAVKTSPTPNRIADLMGATADTNTFMNGTTTSAPTAITAESNLPGNSSAAVGNAELPLATNTIQSTTTERPRDAEFTSSSSDNKNTALLQKVTIGKDGKRRIQPMMVQSPRTSTPQPNLTRPATSTATTTSPAITTANQSSTAMTTVPSTGSTEPAEQRVFYDDPSLPARLTGNKREATTDEITPASRKRPVWLDSAMLPPSASTSPIKLGVPKIMPVLERKMTIRDQPSMMECQNPEGEGASCSRITMTSEGRVIWTDYLTSPILLMAGGSSFSAVACEDGSIHVYSETGRRLLPPIVLESAAVILTASADWLLCLTSVGLLYTWDISKQTSCLSQVSVGPVLRIASVSEEEEETPAIKGVRIQRNGLPLLMTNYQEAYTYHTGMKVWLRITDSWYIISEFWASAGSGHGQTPDTNPLGWLASALSSSEWVDPTSDSLMKQASAHKDISGTITTRHIEIQLAVAALLDSPDEYRDMIIHYAKRLAMEGAVLKTQELCRWLLGPPFGSIEERWGPTILGTLKKRELLKTILPILSCNAQLRRHVEQYTDYVSEQDG</sequence>
<gene>
    <name evidence="14" type="ORF">BCR43DRAFT_467979</name>
</gene>
<feature type="region of interest" description="Disordered" evidence="11">
    <location>
        <begin position="521"/>
        <end position="575"/>
    </location>
</feature>
<dbReference type="PROSITE" id="PS50294">
    <property type="entry name" value="WD_REPEATS_REGION"/>
    <property type="match status" value="2"/>
</dbReference>
<evidence type="ECO:0000256" key="4">
    <source>
        <dbReference type="ARBA" id="ARBA00022737"/>
    </source>
</evidence>
<feature type="compositionally biased region" description="Polar residues" evidence="11">
    <location>
        <begin position="524"/>
        <end position="534"/>
    </location>
</feature>
<evidence type="ECO:0000256" key="5">
    <source>
        <dbReference type="ARBA" id="ARBA00022853"/>
    </source>
</evidence>
<keyword evidence="8 10" id="KW-0539">Nucleus</keyword>
<feature type="domain" description="Protein HIRA-like C-terminal" evidence="12">
    <location>
        <begin position="706"/>
        <end position="916"/>
    </location>
</feature>
<dbReference type="InterPro" id="IPR001680">
    <property type="entry name" value="WD40_rpt"/>
</dbReference>
<feature type="repeat" description="WD" evidence="9">
    <location>
        <begin position="21"/>
        <end position="53"/>
    </location>
</feature>
<comment type="similarity">
    <text evidence="2 10">Belongs to the WD repeat HIR1 family.</text>
</comment>
<feature type="domain" description="CAF1B/HIR1 beta-propeller" evidence="13">
    <location>
        <begin position="37"/>
        <end position="378"/>
    </location>
</feature>
<dbReference type="GO" id="GO:0006355">
    <property type="term" value="P:regulation of DNA-templated transcription"/>
    <property type="evidence" value="ECO:0007669"/>
    <property type="project" value="InterPro"/>
</dbReference>
<keyword evidence="5 10" id="KW-0156">Chromatin regulator</keyword>
<protein>
    <recommendedName>
        <fullName evidence="10">Protein HIR</fullName>
    </recommendedName>
</protein>
<dbReference type="PANTHER" id="PTHR13831:SF0">
    <property type="entry name" value="PROTEIN HIRA"/>
    <property type="match status" value="1"/>
</dbReference>
<keyword evidence="10" id="KW-0678">Repressor</keyword>
<keyword evidence="7 10" id="KW-0804">Transcription</keyword>
<dbReference type="Gene3D" id="2.130.10.10">
    <property type="entry name" value="YVTN repeat-like/Quinoprotein amine dehydrogenase"/>
    <property type="match status" value="2"/>
</dbReference>
<organism evidence="14 15">
    <name type="scientific">Syncephalastrum racemosum</name>
    <name type="common">Filamentous fungus</name>
    <dbReference type="NCBI Taxonomy" id="13706"/>
    <lineage>
        <taxon>Eukaryota</taxon>
        <taxon>Fungi</taxon>
        <taxon>Fungi incertae sedis</taxon>
        <taxon>Mucoromycota</taxon>
        <taxon>Mucoromycotina</taxon>
        <taxon>Mucoromycetes</taxon>
        <taxon>Mucorales</taxon>
        <taxon>Syncephalastraceae</taxon>
        <taxon>Syncephalastrum</taxon>
    </lineage>
</organism>
<dbReference type="InParanoid" id="A0A1X2HKR9"/>
<feature type="repeat" description="WD" evidence="9">
    <location>
        <begin position="75"/>
        <end position="117"/>
    </location>
</feature>
<feature type="compositionally biased region" description="Polar residues" evidence="11">
    <location>
        <begin position="553"/>
        <end position="570"/>
    </location>
</feature>
<evidence type="ECO:0000256" key="9">
    <source>
        <dbReference type="PROSITE-ProRule" id="PRU00221"/>
    </source>
</evidence>
<dbReference type="InterPro" id="IPR055410">
    <property type="entry name" value="Beta-prop_CAF1B_HIR1"/>
</dbReference>
<dbReference type="InterPro" id="IPR031120">
    <property type="entry name" value="HIR1-like"/>
</dbReference>
<evidence type="ECO:0000259" key="12">
    <source>
        <dbReference type="Pfam" id="PF07569"/>
    </source>
</evidence>
<dbReference type="PANTHER" id="PTHR13831">
    <property type="entry name" value="MEMBER OF THE HIR1 FAMILY OF WD-REPEAT PROTEINS"/>
    <property type="match status" value="1"/>
</dbReference>
<dbReference type="InterPro" id="IPR019015">
    <property type="entry name" value="HIRA_B_motif"/>
</dbReference>
<comment type="subcellular location">
    <subcellularLocation>
        <location evidence="1 10">Nucleus</location>
    </subcellularLocation>
</comment>
<dbReference type="SMART" id="SM00320">
    <property type="entry name" value="WD40"/>
    <property type="match status" value="6"/>
</dbReference>
<dbReference type="GO" id="GO:0031491">
    <property type="term" value="F:nucleosome binding"/>
    <property type="evidence" value="ECO:0007669"/>
    <property type="project" value="TreeGrafter"/>
</dbReference>
<reference evidence="14 15" key="1">
    <citation type="submission" date="2016-07" db="EMBL/GenBank/DDBJ databases">
        <title>Pervasive Adenine N6-methylation of Active Genes in Fungi.</title>
        <authorList>
            <consortium name="DOE Joint Genome Institute"/>
            <person name="Mondo S.J."/>
            <person name="Dannebaum R.O."/>
            <person name="Kuo R.C."/>
            <person name="Labutti K."/>
            <person name="Haridas S."/>
            <person name="Kuo A."/>
            <person name="Salamov A."/>
            <person name="Ahrendt S.R."/>
            <person name="Lipzen A."/>
            <person name="Sullivan W."/>
            <person name="Andreopoulos W.B."/>
            <person name="Clum A."/>
            <person name="Lindquist E."/>
            <person name="Daum C."/>
            <person name="Ramamoorthy G.K."/>
            <person name="Gryganskyi A."/>
            <person name="Culley D."/>
            <person name="Magnuson J.K."/>
            <person name="James T.Y."/>
            <person name="O'Malley M.A."/>
            <person name="Stajich J.E."/>
            <person name="Spatafora J.W."/>
            <person name="Visel A."/>
            <person name="Grigoriev I.V."/>
        </authorList>
    </citation>
    <scope>NUCLEOTIDE SEQUENCE [LARGE SCALE GENOMIC DNA]</scope>
    <source>
        <strain evidence="14 15">NRRL 2496</strain>
    </source>
</reference>
<comment type="caution">
    <text evidence="14">The sequence shown here is derived from an EMBL/GenBank/DDBJ whole genome shotgun (WGS) entry which is preliminary data.</text>
</comment>
<evidence type="ECO:0000256" key="11">
    <source>
        <dbReference type="SAM" id="MobiDB-lite"/>
    </source>
</evidence>
<feature type="region of interest" description="Disordered" evidence="11">
    <location>
        <begin position="479"/>
        <end position="502"/>
    </location>
</feature>
<dbReference type="OMA" id="RGSWDGD"/>
<dbReference type="GO" id="GO:0000417">
    <property type="term" value="C:HIR complex"/>
    <property type="evidence" value="ECO:0007669"/>
    <property type="project" value="TreeGrafter"/>
</dbReference>
<evidence type="ECO:0000256" key="6">
    <source>
        <dbReference type="ARBA" id="ARBA00023015"/>
    </source>
</evidence>
<proteinExistence type="inferred from homology"/>
<keyword evidence="15" id="KW-1185">Reference proteome</keyword>
<dbReference type="Pfam" id="PF09453">
    <property type="entry name" value="HIRA_B"/>
    <property type="match status" value="1"/>
</dbReference>
<evidence type="ECO:0000259" key="13">
    <source>
        <dbReference type="Pfam" id="PF24105"/>
    </source>
</evidence>
<dbReference type="GO" id="GO:0006351">
    <property type="term" value="P:DNA-templated transcription"/>
    <property type="evidence" value="ECO:0007669"/>
    <property type="project" value="InterPro"/>
</dbReference>
<dbReference type="InterPro" id="IPR036322">
    <property type="entry name" value="WD40_repeat_dom_sf"/>
</dbReference>
<keyword evidence="3 9" id="KW-0853">WD repeat</keyword>
<evidence type="ECO:0000256" key="1">
    <source>
        <dbReference type="ARBA" id="ARBA00004123"/>
    </source>
</evidence>
<evidence type="ECO:0000256" key="8">
    <source>
        <dbReference type="ARBA" id="ARBA00023242"/>
    </source>
</evidence>
<dbReference type="PROSITE" id="PS50082">
    <property type="entry name" value="WD_REPEATS_2"/>
    <property type="match status" value="3"/>
</dbReference>
<evidence type="ECO:0000256" key="7">
    <source>
        <dbReference type="ARBA" id="ARBA00023163"/>
    </source>
</evidence>
<dbReference type="SUPFAM" id="SSF50978">
    <property type="entry name" value="WD40 repeat-like"/>
    <property type="match status" value="1"/>
</dbReference>
<dbReference type="FunCoup" id="A0A1X2HKR9">
    <property type="interactions" value="403"/>
</dbReference>
<dbReference type="AlphaFoldDB" id="A0A1X2HKR9"/>
<evidence type="ECO:0000256" key="3">
    <source>
        <dbReference type="ARBA" id="ARBA00022574"/>
    </source>
</evidence>
<dbReference type="Pfam" id="PF07569">
    <property type="entry name" value="Hira"/>
    <property type="match status" value="1"/>
</dbReference>
<keyword evidence="6 10" id="KW-0805">Transcription regulation</keyword>
<dbReference type="OrthoDB" id="1741719at2759"/>
<dbReference type="GO" id="GO:0006338">
    <property type="term" value="P:chromatin remodeling"/>
    <property type="evidence" value="ECO:0007669"/>
    <property type="project" value="InterPro"/>
</dbReference>
<dbReference type="InterPro" id="IPR011494">
    <property type="entry name" value="HIRA-like_C"/>
</dbReference>
<dbReference type="EMBL" id="MCGN01000002">
    <property type="protein sequence ID" value="ORY99918.1"/>
    <property type="molecule type" value="Genomic_DNA"/>
</dbReference>